<comment type="catalytic activity">
    <reaction evidence="4">
        <text>N(6)-carboxybiotinyl-L-lysyl-[protein] + acetyl-CoA = N(6)-biotinyl-L-lysyl-[protein] + malonyl-CoA</text>
        <dbReference type="Rhea" id="RHEA:54728"/>
        <dbReference type="Rhea" id="RHEA-COMP:10505"/>
        <dbReference type="Rhea" id="RHEA-COMP:10506"/>
        <dbReference type="ChEBI" id="CHEBI:57288"/>
        <dbReference type="ChEBI" id="CHEBI:57384"/>
        <dbReference type="ChEBI" id="CHEBI:83144"/>
        <dbReference type="ChEBI" id="CHEBI:83145"/>
        <dbReference type="EC" id="2.1.3.15"/>
    </reaction>
</comment>
<feature type="zinc finger region" description="C4-type" evidence="4">
    <location>
        <begin position="33"/>
        <end position="55"/>
    </location>
</feature>
<evidence type="ECO:0000256" key="3">
    <source>
        <dbReference type="ARBA" id="ARBA00023160"/>
    </source>
</evidence>
<comment type="subunit">
    <text evidence="4">Acetyl-CoA carboxylase is a heterohexamer composed of biotin carboxyl carrier protein (AccB), biotin carboxylase (AccC) and two subunits each of ACCase subunit alpha (AccA) and ACCase subunit beta (AccD).</text>
</comment>
<evidence type="ECO:0000256" key="5">
    <source>
        <dbReference type="SAM" id="MobiDB-lite"/>
    </source>
</evidence>
<dbReference type="PANTHER" id="PTHR42995:SF5">
    <property type="entry name" value="ACETYL-COENZYME A CARBOXYLASE CARBOXYL TRANSFERASE SUBUNIT BETA, CHLOROPLASTIC"/>
    <property type="match status" value="1"/>
</dbReference>
<keyword evidence="4" id="KW-0862">Zinc</keyword>
<keyword evidence="4" id="KW-0863">Zinc-finger</keyword>
<keyword evidence="4" id="KW-0963">Cytoplasm</keyword>
<evidence type="ECO:0000256" key="1">
    <source>
        <dbReference type="ARBA" id="ARBA00022679"/>
    </source>
</evidence>
<reference evidence="7 8" key="1">
    <citation type="submission" date="2021-04" db="EMBL/GenBank/DDBJ databases">
        <authorList>
            <person name="Pira H."/>
            <person name="Risdian C."/>
            <person name="Wink J."/>
        </authorList>
    </citation>
    <scope>NUCLEOTIDE SEQUENCE [LARGE SCALE GENOMIC DNA]</scope>
    <source>
        <strain evidence="7 8">WH53</strain>
    </source>
</reference>
<dbReference type="Gene3D" id="3.90.226.10">
    <property type="entry name" value="2-enoyl-CoA Hydratase, Chain A, domain 1"/>
    <property type="match status" value="1"/>
</dbReference>
<feature type="region of interest" description="Disordered" evidence="5">
    <location>
        <begin position="294"/>
        <end position="348"/>
    </location>
</feature>
<dbReference type="EC" id="2.1.3.15" evidence="4"/>
<comment type="cofactor">
    <cofactor evidence="4">
        <name>Zn(2+)</name>
        <dbReference type="ChEBI" id="CHEBI:29105"/>
    </cofactor>
    <text evidence="4">Binds 1 zinc ion per subunit.</text>
</comment>
<feature type="binding site" evidence="4">
    <location>
        <position position="33"/>
    </location>
    <ligand>
        <name>Zn(2+)</name>
        <dbReference type="ChEBI" id="CHEBI:29105"/>
    </ligand>
</feature>
<comment type="caution">
    <text evidence="7">The sequence shown here is derived from an EMBL/GenBank/DDBJ whole genome shotgun (WGS) entry which is preliminary data.</text>
</comment>
<dbReference type="PROSITE" id="PS50980">
    <property type="entry name" value="COA_CT_NTER"/>
    <property type="match status" value="1"/>
</dbReference>
<evidence type="ECO:0000256" key="4">
    <source>
        <dbReference type="HAMAP-Rule" id="MF_01395"/>
    </source>
</evidence>
<keyword evidence="4" id="KW-0547">Nucleotide-binding</keyword>
<keyword evidence="4" id="KW-0479">Metal-binding</keyword>
<keyword evidence="4" id="KW-0444">Lipid biosynthesis</keyword>
<keyword evidence="4" id="KW-0443">Lipid metabolism</keyword>
<dbReference type="RefSeq" id="WP_215820718.1">
    <property type="nucleotide sequence ID" value="NZ_JAGSOY010000039.1"/>
</dbReference>
<dbReference type="HAMAP" id="MF_01395">
    <property type="entry name" value="AcetylCoA_CT_beta"/>
    <property type="match status" value="1"/>
</dbReference>
<keyword evidence="7" id="KW-0436">Ligase</keyword>
<gene>
    <name evidence="4" type="primary">accD</name>
    <name evidence="7" type="ORF">KCG35_15585</name>
</gene>
<sequence length="348" mass="38307">MANWLLDKILPSLSRPDDSSKRRSVPEGLWKKCIKCNSILYAPESRRNLDVCPKCGHHMRISARIRLDYFLDLDGREEIAADLEPVDRLKFKDSKKYKDRLSAAQKQTGERDALIVMKGAVKDVPLVAAAFEFSFMGGSMGSVVGEKFVRAVNICLEHRLPLVCFAASGGARMQEALFSLMQMAKTSAALEKMKEAGLPFISVLTDPVYGGVSASLAMLGDINIAEPNALIGFAGPRVIEQTVREKLPEGFQRSEFLLEHGAIDMIVPRSELRDCISGLIAKLVYAERPDVKVETNDPVANTEYSPEEHAPESEEVEGVSVSTTESYLTDDAAESAEPKPESVKKDEV</sequence>
<keyword evidence="4" id="KW-0067">ATP-binding</keyword>
<dbReference type="EMBL" id="JAGSOY010000039">
    <property type="protein sequence ID" value="MBU2712489.1"/>
    <property type="molecule type" value="Genomic_DNA"/>
</dbReference>
<dbReference type="GO" id="GO:0003989">
    <property type="term" value="F:acetyl-CoA carboxylase activity"/>
    <property type="evidence" value="ECO:0007669"/>
    <property type="project" value="UniProtKB-EC"/>
</dbReference>
<comment type="similarity">
    <text evidence="4">Belongs to the AccD/PCCB family.</text>
</comment>
<feature type="binding site" evidence="4">
    <location>
        <position position="36"/>
    </location>
    <ligand>
        <name>Zn(2+)</name>
        <dbReference type="ChEBI" id="CHEBI:29105"/>
    </ligand>
</feature>
<dbReference type="SUPFAM" id="SSF52096">
    <property type="entry name" value="ClpP/crotonase"/>
    <property type="match status" value="1"/>
</dbReference>
<comment type="function">
    <text evidence="4">Component of the acetyl coenzyme A carboxylase (ACC) complex. Biotin carboxylase (BC) catalyzes the carboxylation of biotin on its carrier protein (BCCP) and then the CO(2) group is transferred by the transcarboxylase to acetyl-CoA to form malonyl-CoA.</text>
</comment>
<feature type="binding site" evidence="4">
    <location>
        <position position="52"/>
    </location>
    <ligand>
        <name>Zn(2+)</name>
        <dbReference type="ChEBI" id="CHEBI:29105"/>
    </ligand>
</feature>
<dbReference type="PANTHER" id="PTHR42995">
    <property type="entry name" value="ACETYL-COENZYME A CARBOXYLASE CARBOXYL TRANSFERASE SUBUNIT BETA, CHLOROPLASTIC"/>
    <property type="match status" value="1"/>
</dbReference>
<evidence type="ECO:0000256" key="2">
    <source>
        <dbReference type="ARBA" id="ARBA00022832"/>
    </source>
</evidence>
<dbReference type="Pfam" id="PF01039">
    <property type="entry name" value="Carboxyl_trans"/>
    <property type="match status" value="1"/>
</dbReference>
<feature type="domain" description="CoA carboxyltransferase N-terminal" evidence="6">
    <location>
        <begin position="29"/>
        <end position="298"/>
    </location>
</feature>
<protein>
    <recommendedName>
        <fullName evidence="4">Acetyl-coenzyme A carboxylase carboxyl transferase subunit beta</fullName>
        <shortName evidence="4">ACCase subunit beta</shortName>
        <shortName evidence="4">Acetyl-CoA carboxylase carboxyltransferase subunit beta</shortName>
        <ecNumber evidence="4">2.1.3.15</ecNumber>
    </recommendedName>
</protein>
<comment type="pathway">
    <text evidence="4">Lipid metabolism; malonyl-CoA biosynthesis; malonyl-CoA from acetyl-CoA: step 1/1.</text>
</comment>
<dbReference type="NCBIfam" id="TIGR00515">
    <property type="entry name" value="accD"/>
    <property type="match status" value="1"/>
</dbReference>
<dbReference type="InterPro" id="IPR000438">
    <property type="entry name" value="Acetyl_CoA_COase_Trfase_b_su"/>
</dbReference>
<proteinExistence type="inferred from homology"/>
<accession>A0ABS5ZEJ2</accession>
<dbReference type="InterPro" id="IPR034733">
    <property type="entry name" value="AcCoA_carboxyl_beta"/>
</dbReference>
<keyword evidence="3 4" id="KW-0275">Fatty acid biosynthesis</keyword>
<feature type="compositionally biased region" description="Basic and acidic residues" evidence="5">
    <location>
        <begin position="336"/>
        <end position="348"/>
    </location>
</feature>
<evidence type="ECO:0000259" key="6">
    <source>
        <dbReference type="PROSITE" id="PS50980"/>
    </source>
</evidence>
<comment type="subcellular location">
    <subcellularLocation>
        <location evidence="4">Cytoplasm</location>
    </subcellularLocation>
</comment>
<organism evidence="7 8">
    <name type="scientific">Zooshikella harenae</name>
    <dbReference type="NCBI Taxonomy" id="2827238"/>
    <lineage>
        <taxon>Bacteria</taxon>
        <taxon>Pseudomonadati</taxon>
        <taxon>Pseudomonadota</taxon>
        <taxon>Gammaproteobacteria</taxon>
        <taxon>Oceanospirillales</taxon>
        <taxon>Zooshikellaceae</taxon>
        <taxon>Zooshikella</taxon>
    </lineage>
</organism>
<keyword evidence="8" id="KW-1185">Reference proteome</keyword>
<dbReference type="Proteomes" id="UP000690515">
    <property type="component" value="Unassembled WGS sequence"/>
</dbReference>
<feature type="binding site" evidence="4">
    <location>
        <position position="55"/>
    </location>
    <ligand>
        <name>Zn(2+)</name>
        <dbReference type="ChEBI" id="CHEBI:29105"/>
    </ligand>
</feature>
<name>A0ABS5ZEJ2_9GAMM</name>
<evidence type="ECO:0000313" key="8">
    <source>
        <dbReference type="Proteomes" id="UP000690515"/>
    </source>
</evidence>
<keyword evidence="2 4" id="KW-0276">Fatty acid metabolism</keyword>
<keyword evidence="1 4" id="KW-0808">Transferase</keyword>
<dbReference type="InterPro" id="IPR011762">
    <property type="entry name" value="COA_CT_N"/>
</dbReference>
<dbReference type="InterPro" id="IPR029045">
    <property type="entry name" value="ClpP/crotonase-like_dom_sf"/>
</dbReference>
<dbReference type="PRINTS" id="PR01070">
    <property type="entry name" value="ACCCTRFRASEB"/>
</dbReference>
<evidence type="ECO:0000313" key="7">
    <source>
        <dbReference type="EMBL" id="MBU2712489.1"/>
    </source>
</evidence>